<dbReference type="GO" id="GO:0003700">
    <property type="term" value="F:DNA-binding transcription factor activity"/>
    <property type="evidence" value="ECO:0007669"/>
    <property type="project" value="InterPro"/>
</dbReference>
<dbReference type="SUPFAM" id="SSF46785">
    <property type="entry name" value="Winged helix' DNA-binding domain"/>
    <property type="match status" value="1"/>
</dbReference>
<dbReference type="SMART" id="SM00347">
    <property type="entry name" value="HTH_MARR"/>
    <property type="match status" value="1"/>
</dbReference>
<name>A0A4R5LQG4_9GAMM</name>
<evidence type="ECO:0000259" key="1">
    <source>
        <dbReference type="PROSITE" id="PS50995"/>
    </source>
</evidence>
<dbReference type="AlphaFoldDB" id="A0A4R5LQG4"/>
<dbReference type="InterPro" id="IPR000835">
    <property type="entry name" value="HTH_MarR-typ"/>
</dbReference>
<dbReference type="Gene3D" id="1.10.10.10">
    <property type="entry name" value="Winged helix-like DNA-binding domain superfamily/Winged helix DNA-binding domain"/>
    <property type="match status" value="1"/>
</dbReference>
<dbReference type="OrthoDB" id="7502947at2"/>
<dbReference type="InterPro" id="IPR036388">
    <property type="entry name" value="WH-like_DNA-bd_sf"/>
</dbReference>
<dbReference type="PROSITE" id="PS50995">
    <property type="entry name" value="HTH_MARR_2"/>
    <property type="match status" value="1"/>
</dbReference>
<dbReference type="RefSeq" id="WP_133213978.1">
    <property type="nucleotide sequence ID" value="NZ_SMSE01000003.1"/>
</dbReference>
<keyword evidence="3" id="KW-1185">Reference proteome</keyword>
<comment type="caution">
    <text evidence="2">The sequence shown here is derived from an EMBL/GenBank/DDBJ whole genome shotgun (WGS) entry which is preliminary data.</text>
</comment>
<dbReference type="PANTHER" id="PTHR33164">
    <property type="entry name" value="TRANSCRIPTIONAL REGULATOR, MARR FAMILY"/>
    <property type="match status" value="1"/>
</dbReference>
<dbReference type="GO" id="GO:0006950">
    <property type="term" value="P:response to stress"/>
    <property type="evidence" value="ECO:0007669"/>
    <property type="project" value="TreeGrafter"/>
</dbReference>
<evidence type="ECO:0000313" key="3">
    <source>
        <dbReference type="Proteomes" id="UP000295554"/>
    </source>
</evidence>
<accession>A0A4R5LQG4</accession>
<sequence length="158" mass="17484">MEQLPLWHEVLVELRRIIRATDLQSRRVVKACGLTIPQVMVLRAIADLGDVTVRRLADHVSLSQATVTTILNRLESRDLVIRVRSASDKRVVNARLTDAGRDILASAPTLLHEKFIERFNGLAEGDQSSILAAIRSVAEMMDAEKIDASPLLDVNQPG</sequence>
<dbReference type="PANTHER" id="PTHR33164:SF89">
    <property type="entry name" value="MARR FAMILY REGULATORY PROTEIN"/>
    <property type="match status" value="1"/>
</dbReference>
<dbReference type="InterPro" id="IPR036390">
    <property type="entry name" value="WH_DNA-bd_sf"/>
</dbReference>
<dbReference type="InterPro" id="IPR039422">
    <property type="entry name" value="MarR/SlyA-like"/>
</dbReference>
<dbReference type="Proteomes" id="UP000295554">
    <property type="component" value="Unassembled WGS sequence"/>
</dbReference>
<gene>
    <name evidence="2" type="ORF">E2F43_14785</name>
</gene>
<organism evidence="2 3">
    <name type="scientific">Seongchinamella unica</name>
    <dbReference type="NCBI Taxonomy" id="2547392"/>
    <lineage>
        <taxon>Bacteria</taxon>
        <taxon>Pseudomonadati</taxon>
        <taxon>Pseudomonadota</taxon>
        <taxon>Gammaproteobacteria</taxon>
        <taxon>Cellvibrionales</taxon>
        <taxon>Halieaceae</taxon>
        <taxon>Seongchinamella</taxon>
    </lineage>
</organism>
<dbReference type="Pfam" id="PF01047">
    <property type="entry name" value="MarR"/>
    <property type="match status" value="1"/>
</dbReference>
<protein>
    <submittedName>
        <fullName evidence="2">MarR family transcriptional regulator</fullName>
    </submittedName>
</protein>
<reference evidence="2 3" key="1">
    <citation type="submission" date="2019-03" db="EMBL/GenBank/DDBJ databases">
        <title>Seongchinamella monodicae gen. nov., sp. nov., a novel member of the Gammaproteobacteria isolated from a tidal mudflat of beach.</title>
        <authorList>
            <person name="Yang H.G."/>
            <person name="Kang J.W."/>
            <person name="Lee S.D."/>
        </authorList>
    </citation>
    <scope>NUCLEOTIDE SEQUENCE [LARGE SCALE GENOMIC DNA]</scope>
    <source>
        <strain evidence="2 3">GH4-78</strain>
    </source>
</reference>
<feature type="domain" description="HTH marR-type" evidence="1">
    <location>
        <begin position="7"/>
        <end position="139"/>
    </location>
</feature>
<dbReference type="EMBL" id="SMSE01000003">
    <property type="protein sequence ID" value="TDG12824.1"/>
    <property type="molecule type" value="Genomic_DNA"/>
</dbReference>
<proteinExistence type="predicted"/>
<evidence type="ECO:0000313" key="2">
    <source>
        <dbReference type="EMBL" id="TDG12824.1"/>
    </source>
</evidence>